<protein>
    <submittedName>
        <fullName evidence="2">Uncharacterized protein</fullName>
    </submittedName>
</protein>
<dbReference type="AlphaFoldDB" id="A0A0D9WDH3"/>
<dbReference type="PANTHER" id="PTHR46610">
    <property type="entry name" value="OS05G0181300 PROTEIN"/>
    <property type="match status" value="1"/>
</dbReference>
<dbReference type="PANTHER" id="PTHR46610:SF20">
    <property type="entry name" value="OS05G0181300 PROTEIN"/>
    <property type="match status" value="1"/>
</dbReference>
<feature type="transmembrane region" description="Helical" evidence="1">
    <location>
        <begin position="102"/>
        <end position="119"/>
    </location>
</feature>
<keyword evidence="1" id="KW-1133">Transmembrane helix</keyword>
<keyword evidence="1" id="KW-0812">Transmembrane</keyword>
<feature type="transmembrane region" description="Helical" evidence="1">
    <location>
        <begin position="125"/>
        <end position="146"/>
    </location>
</feature>
<dbReference type="Pfam" id="PF20100">
    <property type="entry name" value="DUF6490"/>
    <property type="match status" value="1"/>
</dbReference>
<dbReference type="Gramene" id="LPERR05G04830.1">
    <property type="protein sequence ID" value="LPERR05G04830.1"/>
    <property type="gene ID" value="LPERR05G04830"/>
</dbReference>
<accession>A0A0D9WDH3</accession>
<reference evidence="2" key="3">
    <citation type="submission" date="2015-04" db="UniProtKB">
        <authorList>
            <consortium name="EnsemblPlants"/>
        </authorList>
    </citation>
    <scope>IDENTIFICATION</scope>
</reference>
<reference evidence="3" key="2">
    <citation type="submission" date="2013-12" db="EMBL/GenBank/DDBJ databases">
        <authorList>
            <person name="Yu Y."/>
            <person name="Lee S."/>
            <person name="de Baynast K."/>
            <person name="Wissotski M."/>
            <person name="Liu L."/>
            <person name="Talag J."/>
            <person name="Goicoechea J."/>
            <person name="Angelova A."/>
            <person name="Jetty R."/>
            <person name="Kudrna D."/>
            <person name="Golser W."/>
            <person name="Rivera L."/>
            <person name="Zhang J."/>
            <person name="Wing R."/>
        </authorList>
    </citation>
    <scope>NUCLEOTIDE SEQUENCE</scope>
</reference>
<dbReference type="Proteomes" id="UP000032180">
    <property type="component" value="Chromosome 5"/>
</dbReference>
<evidence type="ECO:0000313" key="3">
    <source>
        <dbReference type="Proteomes" id="UP000032180"/>
    </source>
</evidence>
<proteinExistence type="predicted"/>
<sequence length="177" mass="18991">MEDTNAKVAAAGNADSTDSGELHDAIAAHLQGWCRACLHLASLAFLACAFVQTARRARGDPWDLAFVVAAYAILAALFAVLRRAEHLTPESPAHERRQLQRAAWALTTVLSCTFAYRVARIMPAAMAVAVWAMTATVVAGGLYFLVLNDGRGSEPDDCHVADDGKSTFHKIPVDDIV</sequence>
<dbReference type="eggNOG" id="ENOG502R3J6">
    <property type="taxonomic scope" value="Eukaryota"/>
</dbReference>
<organism evidence="2 3">
    <name type="scientific">Leersia perrieri</name>
    <dbReference type="NCBI Taxonomy" id="77586"/>
    <lineage>
        <taxon>Eukaryota</taxon>
        <taxon>Viridiplantae</taxon>
        <taxon>Streptophyta</taxon>
        <taxon>Embryophyta</taxon>
        <taxon>Tracheophyta</taxon>
        <taxon>Spermatophyta</taxon>
        <taxon>Magnoliopsida</taxon>
        <taxon>Liliopsida</taxon>
        <taxon>Poales</taxon>
        <taxon>Poaceae</taxon>
        <taxon>BOP clade</taxon>
        <taxon>Oryzoideae</taxon>
        <taxon>Oryzeae</taxon>
        <taxon>Oryzinae</taxon>
        <taxon>Leersia</taxon>
    </lineage>
</organism>
<dbReference type="EnsemblPlants" id="LPERR05G04830.1">
    <property type="protein sequence ID" value="LPERR05G04830.1"/>
    <property type="gene ID" value="LPERR05G04830"/>
</dbReference>
<name>A0A0D9WDH3_9ORYZ</name>
<feature type="transmembrane region" description="Helical" evidence="1">
    <location>
        <begin position="32"/>
        <end position="52"/>
    </location>
</feature>
<feature type="transmembrane region" description="Helical" evidence="1">
    <location>
        <begin position="64"/>
        <end position="81"/>
    </location>
</feature>
<keyword evidence="1" id="KW-0472">Membrane</keyword>
<reference evidence="2 3" key="1">
    <citation type="submission" date="2012-08" db="EMBL/GenBank/DDBJ databases">
        <title>Oryza genome evolution.</title>
        <authorList>
            <person name="Wing R.A."/>
        </authorList>
    </citation>
    <scope>NUCLEOTIDE SEQUENCE</scope>
</reference>
<keyword evidence="3" id="KW-1185">Reference proteome</keyword>
<evidence type="ECO:0000256" key="1">
    <source>
        <dbReference type="SAM" id="Phobius"/>
    </source>
</evidence>
<dbReference type="InterPro" id="IPR045501">
    <property type="entry name" value="DUF6490"/>
</dbReference>
<dbReference type="HOGENOM" id="CLU_120305_0_0_1"/>
<evidence type="ECO:0000313" key="2">
    <source>
        <dbReference type="EnsemblPlants" id="LPERR05G04830.1"/>
    </source>
</evidence>